<feature type="compositionally biased region" description="Low complexity" evidence="1">
    <location>
        <begin position="486"/>
        <end position="502"/>
    </location>
</feature>
<feature type="compositionally biased region" description="Basic and acidic residues" evidence="1">
    <location>
        <begin position="350"/>
        <end position="366"/>
    </location>
</feature>
<keyword evidence="3" id="KW-1185">Reference proteome</keyword>
<evidence type="ECO:0000313" key="3">
    <source>
        <dbReference type="Proteomes" id="UP000572817"/>
    </source>
</evidence>
<comment type="caution">
    <text evidence="2">The sequence shown here is derived from an EMBL/GenBank/DDBJ whole genome shotgun (WGS) entry which is preliminary data.</text>
</comment>
<gene>
    <name evidence="2" type="ORF">GTA08_BOTSDO04730</name>
</gene>
<feature type="compositionally biased region" description="Polar residues" evidence="1">
    <location>
        <begin position="695"/>
        <end position="720"/>
    </location>
</feature>
<feature type="compositionally biased region" description="Polar residues" evidence="1">
    <location>
        <begin position="655"/>
        <end position="667"/>
    </location>
</feature>
<evidence type="ECO:0000256" key="1">
    <source>
        <dbReference type="SAM" id="MobiDB-lite"/>
    </source>
</evidence>
<dbReference type="AlphaFoldDB" id="A0A8H4N2B1"/>
<dbReference type="OrthoDB" id="3600083at2759"/>
<feature type="compositionally biased region" description="Basic and acidic residues" evidence="1">
    <location>
        <begin position="23"/>
        <end position="35"/>
    </location>
</feature>
<feature type="compositionally biased region" description="Basic and acidic residues" evidence="1">
    <location>
        <begin position="463"/>
        <end position="475"/>
    </location>
</feature>
<feature type="compositionally biased region" description="Basic and acidic residues" evidence="1">
    <location>
        <begin position="555"/>
        <end position="564"/>
    </location>
</feature>
<feature type="compositionally biased region" description="Low complexity" evidence="1">
    <location>
        <begin position="406"/>
        <end position="421"/>
    </location>
</feature>
<feature type="compositionally biased region" description="Low complexity" evidence="1">
    <location>
        <begin position="721"/>
        <end position="761"/>
    </location>
</feature>
<feature type="compositionally biased region" description="Basic and acidic residues" evidence="1">
    <location>
        <begin position="323"/>
        <end position="333"/>
    </location>
</feature>
<protein>
    <recommendedName>
        <fullName evidence="4">Mucin-7 protein</fullName>
    </recommendedName>
</protein>
<feature type="compositionally biased region" description="Low complexity" evidence="1">
    <location>
        <begin position="81"/>
        <end position="96"/>
    </location>
</feature>
<sequence>MTSQQQLPGGGGVRSLRAMFESSHPERSASPELRGRSPTPGSPSVRSSESNSRPTSKVRASFISVGPFDPPTSMPDDALDSPAVESPPAGSPEPASLLQDSPDGAGSTVSHRRGSMSLDPHRDSDALEEVKKTVSGEAEQRRASLDVQETIPEQAVMTGPSNTPFPEIKESEAMGSFINNEGNKLADPKKSSEPGPKVEATQENANKVLEEATKNLKRVELAAEERNSEAARKSSSAFPEHPAPAATPLAEVAKQEVMPPVEEPTKTQPDKKTDVEEESAAMKPSDPKDESAVSKGDALPPPVESLKPLGTEKPAEEAPAPVVEEKAEDKVEPQPEETANAASEPAPEPKSPEKQAEPAKAEEAKPKSPVPPQTPTSPIASPKSTTSKTSSAKVPAKRTSRTSLKSATSTSAPKPRASSRPAAEKKKEAAHTTPPFTKPRPKSPTRPAKLPSHLTAPTAASAAKRDAEKAEEKKPAARPKTTTPRAPAVASKTTTAAASKTAADAKKAGSRPSLPAQGAAKRPESRTSRPSVGARAPDDSFLARMMRPTAASASKTHEKKDEAVKSPPHRTVSTKTKQTNGTSVASKAKTKVVEGIDKAKEKVLDKDTSEKEEGSSAPTLEPAAPITEKPTEEEKAAAAEQDEGKNTPPQGAETPAQQSGETMTQTPAGIEGGVIRPTNDEATPQIRQCHCFDGATTTSPPTATVNGPRSLRSFSTSSNMTAYSSASTTFTSSTAPTSVFGTPAPSIAGSSTPSSTLSISGDKPPAPRKGRISNLVAFFENN</sequence>
<feature type="compositionally biased region" description="Basic and acidic residues" evidence="1">
    <location>
        <begin position="119"/>
        <end position="144"/>
    </location>
</feature>
<feature type="compositionally biased region" description="Basic and acidic residues" evidence="1">
    <location>
        <begin position="263"/>
        <end position="274"/>
    </location>
</feature>
<feature type="compositionally biased region" description="Basic and acidic residues" evidence="1">
    <location>
        <begin position="629"/>
        <end position="645"/>
    </location>
</feature>
<accession>A0A8H4N2B1</accession>
<feature type="compositionally biased region" description="Low complexity" evidence="1">
    <location>
        <begin position="376"/>
        <end position="394"/>
    </location>
</feature>
<name>A0A8H4N2B1_9PEZI</name>
<feature type="compositionally biased region" description="Basic and acidic residues" evidence="1">
    <location>
        <begin position="208"/>
        <end position="232"/>
    </location>
</feature>
<dbReference type="Proteomes" id="UP000572817">
    <property type="component" value="Unassembled WGS sequence"/>
</dbReference>
<proteinExistence type="predicted"/>
<feature type="compositionally biased region" description="Polar residues" evidence="1">
    <location>
        <begin position="571"/>
        <end position="585"/>
    </location>
</feature>
<feature type="compositionally biased region" description="Basic and acidic residues" evidence="1">
    <location>
        <begin position="591"/>
        <end position="614"/>
    </location>
</feature>
<evidence type="ECO:0000313" key="2">
    <source>
        <dbReference type="EMBL" id="KAF4308274.1"/>
    </source>
</evidence>
<evidence type="ECO:0008006" key="4">
    <source>
        <dbReference type="Google" id="ProtNLM"/>
    </source>
</evidence>
<feature type="compositionally biased region" description="Low complexity" evidence="1">
    <location>
        <begin position="42"/>
        <end position="55"/>
    </location>
</feature>
<feature type="region of interest" description="Disordered" evidence="1">
    <location>
        <begin position="1"/>
        <end position="772"/>
    </location>
</feature>
<dbReference type="EMBL" id="WWBZ02000022">
    <property type="protein sequence ID" value="KAF4308274.1"/>
    <property type="molecule type" value="Genomic_DNA"/>
</dbReference>
<reference evidence="2" key="1">
    <citation type="submission" date="2020-04" db="EMBL/GenBank/DDBJ databases">
        <title>Genome Assembly and Annotation of Botryosphaeria dothidea sdau 11-99, a Latent Pathogen of Apple Fruit Ring Rot in China.</title>
        <authorList>
            <person name="Yu C."/>
            <person name="Diao Y."/>
            <person name="Lu Q."/>
            <person name="Zhao J."/>
            <person name="Cui S."/>
            <person name="Peng C."/>
            <person name="He B."/>
            <person name="Liu H."/>
        </authorList>
    </citation>
    <scope>NUCLEOTIDE SEQUENCE [LARGE SCALE GENOMIC DNA]</scope>
    <source>
        <strain evidence="2">Sdau11-99</strain>
    </source>
</reference>
<feature type="compositionally biased region" description="Low complexity" evidence="1">
    <location>
        <begin position="336"/>
        <end position="345"/>
    </location>
</feature>
<organism evidence="2 3">
    <name type="scientific">Botryosphaeria dothidea</name>
    <dbReference type="NCBI Taxonomy" id="55169"/>
    <lineage>
        <taxon>Eukaryota</taxon>
        <taxon>Fungi</taxon>
        <taxon>Dikarya</taxon>
        <taxon>Ascomycota</taxon>
        <taxon>Pezizomycotina</taxon>
        <taxon>Dothideomycetes</taxon>
        <taxon>Dothideomycetes incertae sedis</taxon>
        <taxon>Botryosphaeriales</taxon>
        <taxon>Botryosphaeriaceae</taxon>
        <taxon>Botryosphaeria</taxon>
    </lineage>
</organism>